<dbReference type="KEGG" id="srho:HH216_07175"/>
<proteinExistence type="predicted"/>
<feature type="domain" description="DUF3887" evidence="2">
    <location>
        <begin position="35"/>
        <end position="120"/>
    </location>
</feature>
<feature type="signal peptide" evidence="1">
    <location>
        <begin position="1"/>
        <end position="19"/>
    </location>
</feature>
<dbReference type="RefSeq" id="WP_169550170.1">
    <property type="nucleotide sequence ID" value="NZ_CP051677.1"/>
</dbReference>
<dbReference type="Gene3D" id="3.10.450.590">
    <property type="match status" value="1"/>
</dbReference>
<dbReference type="InterPro" id="IPR024981">
    <property type="entry name" value="DUF3887"/>
</dbReference>
<feature type="chain" id="PRO_5029793757" evidence="1">
    <location>
        <begin position="20"/>
        <end position="127"/>
    </location>
</feature>
<name>A0A7L5DRE7_9BACT</name>
<gene>
    <name evidence="3" type="ORF">HH216_07175</name>
</gene>
<sequence>MKQVVFIACFALLGLTTNAQTTTAPADTAKLNSLARQTQRYFNDNQVDSLYTLMGATFKQQISAEKMREVTAQLTGQLGKWTSLEPRGVQDGIVRYKATFAMAPLDFYLSRDKEGKIETFLFKPYQE</sequence>
<evidence type="ECO:0000256" key="1">
    <source>
        <dbReference type="SAM" id="SignalP"/>
    </source>
</evidence>
<evidence type="ECO:0000259" key="2">
    <source>
        <dbReference type="Pfam" id="PF13026"/>
    </source>
</evidence>
<dbReference type="Pfam" id="PF13026">
    <property type="entry name" value="DUF3887"/>
    <property type="match status" value="1"/>
</dbReference>
<dbReference type="AlphaFoldDB" id="A0A7L5DRE7"/>
<dbReference type="Proteomes" id="UP000501128">
    <property type="component" value="Chromosome"/>
</dbReference>
<organism evidence="3 4">
    <name type="scientific">Spirosoma rhododendri</name>
    <dbReference type="NCBI Taxonomy" id="2728024"/>
    <lineage>
        <taxon>Bacteria</taxon>
        <taxon>Pseudomonadati</taxon>
        <taxon>Bacteroidota</taxon>
        <taxon>Cytophagia</taxon>
        <taxon>Cytophagales</taxon>
        <taxon>Cytophagaceae</taxon>
        <taxon>Spirosoma</taxon>
    </lineage>
</organism>
<accession>A0A7L5DRE7</accession>
<keyword evidence="1" id="KW-0732">Signal</keyword>
<evidence type="ECO:0000313" key="3">
    <source>
        <dbReference type="EMBL" id="QJD78230.1"/>
    </source>
</evidence>
<protein>
    <submittedName>
        <fullName evidence="3">DUF3887 domain-containing protein</fullName>
    </submittedName>
</protein>
<dbReference type="EMBL" id="CP051677">
    <property type="protein sequence ID" value="QJD78230.1"/>
    <property type="molecule type" value="Genomic_DNA"/>
</dbReference>
<keyword evidence="4" id="KW-1185">Reference proteome</keyword>
<evidence type="ECO:0000313" key="4">
    <source>
        <dbReference type="Proteomes" id="UP000501128"/>
    </source>
</evidence>
<reference evidence="3 4" key="1">
    <citation type="submission" date="2020-04" db="EMBL/GenBank/DDBJ databases">
        <title>Genome sequencing of novel species.</title>
        <authorList>
            <person name="Heo J."/>
            <person name="Kim S.-J."/>
            <person name="Kim J.-S."/>
            <person name="Hong S.-B."/>
            <person name="Kwon S.-W."/>
        </authorList>
    </citation>
    <scope>NUCLEOTIDE SEQUENCE [LARGE SCALE GENOMIC DNA]</scope>
    <source>
        <strain evidence="3 4">CJU-R4</strain>
    </source>
</reference>